<comment type="similarity">
    <text evidence="2">Belongs to the CDP-alcohol phosphatidyltransferase class-I family.</text>
</comment>
<dbReference type="InterPro" id="IPR048254">
    <property type="entry name" value="CDP_ALCOHOL_P_TRANSF_CS"/>
</dbReference>
<evidence type="ECO:0000313" key="3">
    <source>
        <dbReference type="EMBL" id="JAH37900.1"/>
    </source>
</evidence>
<dbReference type="Gene3D" id="1.20.120.1760">
    <property type="match status" value="1"/>
</dbReference>
<dbReference type="GO" id="GO:0016020">
    <property type="term" value="C:membrane"/>
    <property type="evidence" value="ECO:0007669"/>
    <property type="project" value="InterPro"/>
</dbReference>
<dbReference type="PROSITE" id="PS00379">
    <property type="entry name" value="CDP_ALCOHOL_P_TRANSF"/>
    <property type="match status" value="1"/>
</dbReference>
<dbReference type="GO" id="GO:0016780">
    <property type="term" value="F:phosphotransferase activity, for other substituted phosphate groups"/>
    <property type="evidence" value="ECO:0007669"/>
    <property type="project" value="InterPro"/>
</dbReference>
<evidence type="ECO:0000256" key="1">
    <source>
        <dbReference type="ARBA" id="ARBA00022679"/>
    </source>
</evidence>
<sequence>MANMVMGMISILCSLEGHWYAACWLVLIGYLLDLADGAVARQLDACSALGAKLDDFADFHDVRDCLRRCS</sequence>
<dbReference type="Pfam" id="PF01066">
    <property type="entry name" value="CDP-OH_P_transf"/>
    <property type="match status" value="1"/>
</dbReference>
<reference evidence="3" key="1">
    <citation type="submission" date="2014-11" db="EMBL/GenBank/DDBJ databases">
        <authorList>
            <person name="Amaro Gonzalez C."/>
        </authorList>
    </citation>
    <scope>NUCLEOTIDE SEQUENCE</scope>
</reference>
<dbReference type="EMBL" id="GBXM01070677">
    <property type="protein sequence ID" value="JAH37900.1"/>
    <property type="molecule type" value="Transcribed_RNA"/>
</dbReference>
<dbReference type="AlphaFoldDB" id="A0A0E9SB43"/>
<evidence type="ECO:0000256" key="2">
    <source>
        <dbReference type="RuleBase" id="RU003750"/>
    </source>
</evidence>
<proteinExistence type="inferred from homology"/>
<reference evidence="3" key="2">
    <citation type="journal article" date="2015" name="Fish Shellfish Immunol.">
        <title>Early steps in the European eel (Anguilla anguilla)-Vibrio vulnificus interaction in the gills: Role of the RtxA13 toxin.</title>
        <authorList>
            <person name="Callol A."/>
            <person name="Pajuelo D."/>
            <person name="Ebbesson L."/>
            <person name="Teles M."/>
            <person name="MacKenzie S."/>
            <person name="Amaro C."/>
        </authorList>
    </citation>
    <scope>NUCLEOTIDE SEQUENCE</scope>
</reference>
<organism evidence="3">
    <name type="scientific">Anguilla anguilla</name>
    <name type="common">European freshwater eel</name>
    <name type="synonym">Muraena anguilla</name>
    <dbReference type="NCBI Taxonomy" id="7936"/>
    <lineage>
        <taxon>Eukaryota</taxon>
        <taxon>Metazoa</taxon>
        <taxon>Chordata</taxon>
        <taxon>Craniata</taxon>
        <taxon>Vertebrata</taxon>
        <taxon>Euteleostomi</taxon>
        <taxon>Actinopterygii</taxon>
        <taxon>Neopterygii</taxon>
        <taxon>Teleostei</taxon>
        <taxon>Anguilliformes</taxon>
        <taxon>Anguillidae</taxon>
        <taxon>Anguilla</taxon>
    </lineage>
</organism>
<dbReference type="InterPro" id="IPR000462">
    <property type="entry name" value="CDP-OH_P_trans"/>
</dbReference>
<evidence type="ECO:0008006" key="4">
    <source>
        <dbReference type="Google" id="ProtNLM"/>
    </source>
</evidence>
<dbReference type="InterPro" id="IPR043130">
    <property type="entry name" value="CDP-OH_PTrfase_TM_dom"/>
</dbReference>
<accession>A0A0E9SB43</accession>
<keyword evidence="1 2" id="KW-0808">Transferase</keyword>
<protein>
    <recommendedName>
        <fullName evidence="4">CDP-diacylglycerol--serine O-phosphatidyltransferase</fullName>
    </recommendedName>
</protein>
<name>A0A0E9SB43_ANGAN</name>
<dbReference type="GO" id="GO:0008654">
    <property type="term" value="P:phospholipid biosynthetic process"/>
    <property type="evidence" value="ECO:0007669"/>
    <property type="project" value="InterPro"/>
</dbReference>